<accession>A0ABV6YGD8</accession>
<feature type="chain" id="PRO_5047341694" evidence="2">
    <location>
        <begin position="27"/>
        <end position="142"/>
    </location>
</feature>
<organism evidence="3 4">
    <name type="scientific">Microvirga arabica</name>
    <dbReference type="NCBI Taxonomy" id="1128671"/>
    <lineage>
        <taxon>Bacteria</taxon>
        <taxon>Pseudomonadati</taxon>
        <taxon>Pseudomonadota</taxon>
        <taxon>Alphaproteobacteria</taxon>
        <taxon>Hyphomicrobiales</taxon>
        <taxon>Methylobacteriaceae</taxon>
        <taxon>Microvirga</taxon>
    </lineage>
</organism>
<feature type="region of interest" description="Disordered" evidence="1">
    <location>
        <begin position="123"/>
        <end position="142"/>
    </location>
</feature>
<gene>
    <name evidence="3" type="ORF">ACETIH_25935</name>
</gene>
<dbReference type="RefSeq" id="WP_203271275.1">
    <property type="nucleotide sequence ID" value="NZ_JAFBID010000010.1"/>
</dbReference>
<evidence type="ECO:0000313" key="3">
    <source>
        <dbReference type="EMBL" id="MFC1460082.1"/>
    </source>
</evidence>
<evidence type="ECO:0000256" key="1">
    <source>
        <dbReference type="SAM" id="MobiDB-lite"/>
    </source>
</evidence>
<sequence length="142" mass="15082">MMLSRLPSLGLLAVLPLLTACNQTTASPPAVEPGAVAADPAVASDSMGSGVRTALADAQATRERQSSQATALGVMSFFDPIGVTDLAEPIMKAQHQRELEEKYRWVDEEVQKTIAEAEEIKARSRVGAHAAKPRKRTTAAAE</sequence>
<feature type="signal peptide" evidence="2">
    <location>
        <begin position="1"/>
        <end position="26"/>
    </location>
</feature>
<proteinExistence type="predicted"/>
<evidence type="ECO:0000256" key="2">
    <source>
        <dbReference type="SAM" id="SignalP"/>
    </source>
</evidence>
<dbReference type="PROSITE" id="PS51257">
    <property type="entry name" value="PROKAR_LIPOPROTEIN"/>
    <property type="match status" value="1"/>
</dbReference>
<evidence type="ECO:0000313" key="4">
    <source>
        <dbReference type="Proteomes" id="UP001593940"/>
    </source>
</evidence>
<keyword evidence="2" id="KW-0732">Signal</keyword>
<dbReference type="Proteomes" id="UP001593940">
    <property type="component" value="Unassembled WGS sequence"/>
</dbReference>
<reference evidence="3 4" key="1">
    <citation type="submission" date="2024-09" db="EMBL/GenBank/DDBJ databases">
        <title>Nodulacao em especies de Leguminosae Basais da Amazonia e Caracterizacao dos Rizobios e Bacterias Associadas aos Nodulos.</title>
        <authorList>
            <person name="Jambeiro I.C.A."/>
            <person name="Lopes I.S."/>
            <person name="Aguiar E.R.G.R."/>
            <person name="Santos A.F.J."/>
            <person name="Dos Santos J.M.F."/>
            <person name="Gross E."/>
        </authorList>
    </citation>
    <scope>NUCLEOTIDE SEQUENCE [LARGE SCALE GENOMIC DNA]</scope>
    <source>
        <strain evidence="3 4">BRUESC1165</strain>
    </source>
</reference>
<dbReference type="EMBL" id="JBHOMY010000120">
    <property type="protein sequence ID" value="MFC1460082.1"/>
    <property type="molecule type" value="Genomic_DNA"/>
</dbReference>
<keyword evidence="4" id="KW-1185">Reference proteome</keyword>
<name>A0ABV6YGD8_9HYPH</name>
<feature type="region of interest" description="Disordered" evidence="1">
    <location>
        <begin position="41"/>
        <end position="62"/>
    </location>
</feature>
<comment type="caution">
    <text evidence="3">The sequence shown here is derived from an EMBL/GenBank/DDBJ whole genome shotgun (WGS) entry which is preliminary data.</text>
</comment>
<protein>
    <submittedName>
        <fullName evidence="3">Uncharacterized protein</fullName>
    </submittedName>
</protein>